<dbReference type="EMBL" id="BDQG01000001">
    <property type="protein sequence ID" value="GAW66765.1"/>
    <property type="molecule type" value="Genomic_DNA"/>
</dbReference>
<sequence>MAAAMAAIKGGSHMKKIVLASMVVMATLALPGISSAASMRPGPYVSGFIGVTIPSDTHAGGDFNDTVNFDPGLNIGGTAGMDYGTLRLEGEISYKEGNVDTIFDKDSGIRYANTDVSLNATAFMANMFIDLHNNGPITPYLGGGVGFAVLSLDDEFGDFYTGDDEVVFAYQAGGGLEVPLNRQMSLDLAYRYFRTSQANFADTRMEFESHNATLGLRVKF</sequence>
<reference evidence="4" key="2">
    <citation type="submission" date="2017-05" db="EMBL/GenBank/DDBJ databases">
        <title>Draft genome sequence of Geobacter pelophilus, a iron(III)-reducing bacteria.</title>
        <authorList>
            <person name="Aoyagi T."/>
            <person name="Koike H."/>
            <person name="Morita T."/>
            <person name="Sato Y."/>
            <person name="Habe H."/>
            <person name="Hori T."/>
        </authorList>
    </citation>
    <scope>NUCLEOTIDE SEQUENCE [LARGE SCALE GENOMIC DNA]</scope>
    <source>
        <strain evidence="4">Drf2</strain>
    </source>
</reference>
<name>A0ABQ0MI48_9BACT</name>
<proteinExistence type="predicted"/>
<keyword evidence="4" id="KW-1185">Reference proteome</keyword>
<dbReference type="InterPro" id="IPR011250">
    <property type="entry name" value="OMP/PagP_B-barrel"/>
</dbReference>
<dbReference type="Gene3D" id="2.40.160.20">
    <property type="match status" value="1"/>
</dbReference>
<dbReference type="InterPro" id="IPR027385">
    <property type="entry name" value="Beta-barrel_OMP"/>
</dbReference>
<evidence type="ECO:0000259" key="2">
    <source>
        <dbReference type="Pfam" id="PF13505"/>
    </source>
</evidence>
<organism evidence="3 4">
    <name type="scientific">Geoanaerobacter pelophilus</name>
    <dbReference type="NCBI Taxonomy" id="60036"/>
    <lineage>
        <taxon>Bacteria</taxon>
        <taxon>Pseudomonadati</taxon>
        <taxon>Thermodesulfobacteriota</taxon>
        <taxon>Desulfuromonadia</taxon>
        <taxon>Geobacterales</taxon>
        <taxon>Geobacteraceae</taxon>
        <taxon>Geoanaerobacter</taxon>
    </lineage>
</organism>
<accession>A0ABQ0MI48</accession>
<comment type="caution">
    <text evidence="3">The sequence shown here is derived from an EMBL/GenBank/DDBJ whole genome shotgun (WGS) entry which is preliminary data.</text>
</comment>
<reference evidence="3 4" key="1">
    <citation type="submission" date="2017-04" db="EMBL/GenBank/DDBJ databases">
        <authorList>
            <consortium name="Geobacter pelophilus Genome Sequencing"/>
            <person name="Aoyagi T."/>
            <person name="Koike H."/>
            <person name="Hori T."/>
        </authorList>
    </citation>
    <scope>NUCLEOTIDE SEQUENCE [LARGE SCALE GENOMIC DNA]</scope>
    <source>
        <strain evidence="3 4">Drf2</strain>
    </source>
</reference>
<evidence type="ECO:0000313" key="4">
    <source>
        <dbReference type="Proteomes" id="UP000194153"/>
    </source>
</evidence>
<dbReference type="Pfam" id="PF13505">
    <property type="entry name" value="OMP_b-brl"/>
    <property type="match status" value="1"/>
</dbReference>
<evidence type="ECO:0000256" key="1">
    <source>
        <dbReference type="ARBA" id="ARBA00022729"/>
    </source>
</evidence>
<dbReference type="SUPFAM" id="SSF56925">
    <property type="entry name" value="OMPA-like"/>
    <property type="match status" value="1"/>
</dbReference>
<keyword evidence="1" id="KW-0732">Signal</keyword>
<evidence type="ECO:0000313" key="3">
    <source>
        <dbReference type="EMBL" id="GAW66765.1"/>
    </source>
</evidence>
<dbReference type="Proteomes" id="UP000194153">
    <property type="component" value="Unassembled WGS sequence"/>
</dbReference>
<feature type="domain" description="Outer membrane protein beta-barrel" evidence="2">
    <location>
        <begin position="26"/>
        <end position="220"/>
    </location>
</feature>
<gene>
    <name evidence="3" type="ORF">GPEL0_01r2260</name>
</gene>
<protein>
    <submittedName>
        <fullName evidence="3">Porin</fullName>
    </submittedName>
</protein>